<dbReference type="GO" id="GO:0005739">
    <property type="term" value="C:mitochondrion"/>
    <property type="evidence" value="ECO:0007669"/>
    <property type="project" value="InterPro"/>
</dbReference>
<dbReference type="InterPro" id="IPR032053">
    <property type="entry name" value="Ribosomal_mS34"/>
</dbReference>
<organism evidence="1 2">
    <name type="scientific">Funneliformis caledonium</name>
    <dbReference type="NCBI Taxonomy" id="1117310"/>
    <lineage>
        <taxon>Eukaryota</taxon>
        <taxon>Fungi</taxon>
        <taxon>Fungi incertae sedis</taxon>
        <taxon>Mucoromycota</taxon>
        <taxon>Glomeromycotina</taxon>
        <taxon>Glomeromycetes</taxon>
        <taxon>Glomerales</taxon>
        <taxon>Glomeraceae</taxon>
        <taxon>Funneliformis</taxon>
    </lineage>
</organism>
<comment type="caution">
    <text evidence="1">The sequence shown here is derived from an EMBL/GenBank/DDBJ whole genome shotgun (WGS) entry which is preliminary data.</text>
</comment>
<dbReference type="Pfam" id="PF16053">
    <property type="entry name" value="MRP-S34"/>
    <property type="match status" value="1"/>
</dbReference>
<evidence type="ECO:0000313" key="2">
    <source>
        <dbReference type="Proteomes" id="UP000789570"/>
    </source>
</evidence>
<dbReference type="PANTHER" id="PTHR28589:SF1">
    <property type="entry name" value="SMALL RIBOSOMAL SUBUNIT PROTEIN MS34"/>
    <property type="match status" value="1"/>
</dbReference>
<dbReference type="Proteomes" id="UP000789570">
    <property type="component" value="Unassembled WGS sequence"/>
</dbReference>
<reference evidence="1" key="1">
    <citation type="submission" date="2021-06" db="EMBL/GenBank/DDBJ databases">
        <authorList>
            <person name="Kallberg Y."/>
            <person name="Tangrot J."/>
            <person name="Rosling A."/>
        </authorList>
    </citation>
    <scope>NUCLEOTIDE SEQUENCE</scope>
    <source>
        <strain evidence="1">UK204</strain>
    </source>
</reference>
<gene>
    <name evidence="1" type="ORF">FCALED_LOCUS762</name>
</gene>
<proteinExistence type="predicted"/>
<sequence length="120" mass="14083">MVMGHIIDELGKITAKELLKNSTYPIIKDSRKHKNLFELINVFPNYGVGLKVAPNHWIQKGIRESYFEITKVNPRMKNINHGKAFGIKVWKVLNENEERIHGALKWGWYRWKEGRIGGWN</sequence>
<protein>
    <submittedName>
        <fullName evidence="1">12151_t:CDS:1</fullName>
    </submittedName>
</protein>
<dbReference type="GO" id="GO:0003735">
    <property type="term" value="F:structural constituent of ribosome"/>
    <property type="evidence" value="ECO:0007669"/>
    <property type="project" value="InterPro"/>
</dbReference>
<dbReference type="AlphaFoldDB" id="A0A9N8VAP9"/>
<evidence type="ECO:0000313" key="1">
    <source>
        <dbReference type="EMBL" id="CAG8443964.1"/>
    </source>
</evidence>
<keyword evidence="2" id="KW-1185">Reference proteome</keyword>
<dbReference type="EMBL" id="CAJVPQ010000081">
    <property type="protein sequence ID" value="CAG8443964.1"/>
    <property type="molecule type" value="Genomic_DNA"/>
</dbReference>
<dbReference type="PANTHER" id="PTHR28589">
    <property type="entry name" value="28S RIBOSOMAL PROTEIN S34, MITOCHONDRIAL"/>
    <property type="match status" value="1"/>
</dbReference>
<accession>A0A9N8VAP9</accession>
<name>A0A9N8VAP9_9GLOM</name>
<dbReference type="OrthoDB" id="16434at2759"/>